<evidence type="ECO:0000256" key="3">
    <source>
        <dbReference type="ARBA" id="ARBA00022989"/>
    </source>
</evidence>
<feature type="transmembrane region" description="Helical" evidence="6">
    <location>
        <begin position="211"/>
        <end position="236"/>
    </location>
</feature>
<feature type="transmembrane region" description="Helical" evidence="6">
    <location>
        <begin position="175"/>
        <end position="199"/>
    </location>
</feature>
<name>A0AAE0ZSU2_9GAST</name>
<comment type="caution">
    <text evidence="7">The sequence shown here is derived from an EMBL/GenBank/DDBJ whole genome shotgun (WGS) entry which is preliminary data.</text>
</comment>
<evidence type="ECO:0000256" key="1">
    <source>
        <dbReference type="ARBA" id="ARBA00004141"/>
    </source>
</evidence>
<evidence type="ECO:0008006" key="9">
    <source>
        <dbReference type="Google" id="ProtNLM"/>
    </source>
</evidence>
<feature type="compositionally biased region" description="Polar residues" evidence="5">
    <location>
        <begin position="1"/>
        <end position="16"/>
    </location>
</feature>
<organism evidence="7 8">
    <name type="scientific">Elysia crispata</name>
    <name type="common">lettuce slug</name>
    <dbReference type="NCBI Taxonomy" id="231223"/>
    <lineage>
        <taxon>Eukaryota</taxon>
        <taxon>Metazoa</taxon>
        <taxon>Spiralia</taxon>
        <taxon>Lophotrochozoa</taxon>
        <taxon>Mollusca</taxon>
        <taxon>Gastropoda</taxon>
        <taxon>Heterobranchia</taxon>
        <taxon>Euthyneura</taxon>
        <taxon>Panpulmonata</taxon>
        <taxon>Sacoglossa</taxon>
        <taxon>Placobranchoidea</taxon>
        <taxon>Plakobranchidae</taxon>
        <taxon>Elysia</taxon>
    </lineage>
</organism>
<dbReference type="GO" id="GO:0022857">
    <property type="term" value="F:transmembrane transporter activity"/>
    <property type="evidence" value="ECO:0007669"/>
    <property type="project" value="TreeGrafter"/>
</dbReference>
<evidence type="ECO:0000256" key="5">
    <source>
        <dbReference type="SAM" id="MobiDB-lite"/>
    </source>
</evidence>
<feature type="transmembrane region" description="Helical" evidence="6">
    <location>
        <begin position="52"/>
        <end position="71"/>
    </location>
</feature>
<sequence length="507" mass="56286">MKCNIQSKRTMSTGGAESSEYTEESSDNESTQLLRGNSPCEERRISTLRNQVVIILVHIFMTSVTTIYWIVLTQYLVDRLAREAGYVNISSVDHCTSNASDPSTKHANEVQEQVTNFLTNFNFVQTVPAFFACFFIGSYSDYIGRRALLLLPIFTEFLVVATISCIIRFHLDVNLLYAGFGLDGLAGSWPAIFVLEFAITSDINASKDSRTVWMFVILCSGSIVLAGVMLATSFLINTLGFFYASLLLTSMGLLNFLIAFIFLQDTLVNKPTTRVWNPFFHCQRLFGLYVSKGSRKRRATLLLCLIIFVFAVANEMNLVTMDSLYQLHEPFCWNAVTIGEYTSIRYATANIGGALWLSVLKRFLPSEVLAMVGVAFQASAFAFEAFIKESWKFYIVPGLLVPNSCAVPIIRSMLSLLVESDQQGALFSSIAVVESLCALGTGTVYNQLYGATVSTMPGAVYLLMASCAAVAFFFFAIYFIIREKPESRCEGVNNHEVEVTPPHVVNS</sequence>
<evidence type="ECO:0000313" key="8">
    <source>
        <dbReference type="Proteomes" id="UP001283361"/>
    </source>
</evidence>
<proteinExistence type="predicted"/>
<comment type="subcellular location">
    <subcellularLocation>
        <location evidence="1">Membrane</location>
        <topology evidence="1">Multi-pass membrane protein</topology>
    </subcellularLocation>
</comment>
<dbReference type="EMBL" id="JAWDGP010003379">
    <property type="protein sequence ID" value="KAK3774919.1"/>
    <property type="molecule type" value="Genomic_DNA"/>
</dbReference>
<feature type="transmembrane region" description="Helical" evidence="6">
    <location>
        <begin position="460"/>
        <end position="481"/>
    </location>
</feature>
<dbReference type="Proteomes" id="UP001283361">
    <property type="component" value="Unassembled WGS sequence"/>
</dbReference>
<dbReference type="PANTHER" id="PTHR23507">
    <property type="entry name" value="ZGC:174356"/>
    <property type="match status" value="1"/>
</dbReference>
<gene>
    <name evidence="7" type="ORF">RRG08_007275</name>
</gene>
<keyword evidence="8" id="KW-1185">Reference proteome</keyword>
<feature type="transmembrane region" description="Helical" evidence="6">
    <location>
        <begin position="301"/>
        <end position="321"/>
    </location>
</feature>
<feature type="region of interest" description="Disordered" evidence="5">
    <location>
        <begin position="1"/>
        <end position="38"/>
    </location>
</feature>
<keyword evidence="2 6" id="KW-0812">Transmembrane</keyword>
<protein>
    <recommendedName>
        <fullName evidence="9">Proton-coupled folate transporter</fullName>
    </recommendedName>
</protein>
<dbReference type="SUPFAM" id="SSF103473">
    <property type="entry name" value="MFS general substrate transporter"/>
    <property type="match status" value="1"/>
</dbReference>
<reference evidence="7" key="1">
    <citation type="journal article" date="2023" name="G3 (Bethesda)">
        <title>A reference genome for the long-term kleptoplast-retaining sea slug Elysia crispata morphotype clarki.</title>
        <authorList>
            <person name="Eastman K.E."/>
            <person name="Pendleton A.L."/>
            <person name="Shaikh M.A."/>
            <person name="Suttiyut T."/>
            <person name="Ogas R."/>
            <person name="Tomko P."/>
            <person name="Gavelis G."/>
            <person name="Widhalm J.R."/>
            <person name="Wisecaver J.H."/>
        </authorList>
    </citation>
    <scope>NUCLEOTIDE SEQUENCE</scope>
    <source>
        <strain evidence="7">ECLA1</strain>
    </source>
</reference>
<feature type="transmembrane region" description="Helical" evidence="6">
    <location>
        <begin position="117"/>
        <end position="136"/>
    </location>
</feature>
<feature type="transmembrane region" description="Helical" evidence="6">
    <location>
        <begin position="148"/>
        <end position="169"/>
    </location>
</feature>
<dbReference type="Gene3D" id="1.20.1250.20">
    <property type="entry name" value="MFS general substrate transporter like domains"/>
    <property type="match status" value="1"/>
</dbReference>
<dbReference type="GO" id="GO:0016020">
    <property type="term" value="C:membrane"/>
    <property type="evidence" value="ECO:0007669"/>
    <property type="project" value="UniProtKB-SubCell"/>
</dbReference>
<evidence type="ECO:0000256" key="2">
    <source>
        <dbReference type="ARBA" id="ARBA00022692"/>
    </source>
</evidence>
<evidence type="ECO:0000256" key="6">
    <source>
        <dbReference type="SAM" id="Phobius"/>
    </source>
</evidence>
<evidence type="ECO:0000313" key="7">
    <source>
        <dbReference type="EMBL" id="KAK3774919.1"/>
    </source>
</evidence>
<keyword evidence="3 6" id="KW-1133">Transmembrane helix</keyword>
<keyword evidence="4 6" id="KW-0472">Membrane</keyword>
<evidence type="ECO:0000256" key="4">
    <source>
        <dbReference type="ARBA" id="ARBA00023136"/>
    </source>
</evidence>
<feature type="transmembrane region" description="Helical" evidence="6">
    <location>
        <begin position="368"/>
        <end position="387"/>
    </location>
</feature>
<dbReference type="InterPro" id="IPR036259">
    <property type="entry name" value="MFS_trans_sf"/>
</dbReference>
<feature type="transmembrane region" description="Helical" evidence="6">
    <location>
        <begin position="426"/>
        <end position="448"/>
    </location>
</feature>
<dbReference type="AlphaFoldDB" id="A0AAE0ZSU2"/>
<dbReference type="PANTHER" id="PTHR23507:SF1">
    <property type="entry name" value="FI18259P1-RELATED"/>
    <property type="match status" value="1"/>
</dbReference>
<feature type="transmembrane region" description="Helical" evidence="6">
    <location>
        <begin position="393"/>
        <end position="414"/>
    </location>
</feature>
<feature type="transmembrane region" description="Helical" evidence="6">
    <location>
        <begin position="242"/>
        <end position="263"/>
    </location>
</feature>
<feature type="transmembrane region" description="Helical" evidence="6">
    <location>
        <begin position="341"/>
        <end position="359"/>
    </location>
</feature>
<accession>A0AAE0ZSU2</accession>